<dbReference type="PANTHER" id="PTHR22789:SF8">
    <property type="entry name" value="L-RIBULOSE-5-PHOSPHATE 4-EPIMERASE SGBE"/>
    <property type="match status" value="1"/>
</dbReference>
<keyword evidence="4" id="KW-0413">Isomerase</keyword>
<sequence>MLDELKQRVCQANCDLVTEGLVLQTFGNVSGVDRQSGRVVIKPSGVSYKTMSPDQMVVVALETGEVVEGDLRASSDTPTHLALYRAFEGIGGVVHTHSPHATAWAQARTDIPVLGTTHADHFYGAVPVTRDLDGSEIADDYEANTGAVIVERLADLDPCQMSAALVAGHGPFAWGETVEQAVDNAVALEIVARLAAQTLQIVANPTPLSQAMLDKHFLRKHGPGSYYGQQ</sequence>
<dbReference type="AlphaFoldDB" id="A0A0F9XS16"/>
<comment type="caution">
    <text evidence="7">The sequence shown here is derived from an EMBL/GenBank/DDBJ whole genome shotgun (WGS) entry which is preliminary data.</text>
</comment>
<dbReference type="SMART" id="SM01007">
    <property type="entry name" value="Aldolase_II"/>
    <property type="match status" value="1"/>
</dbReference>
<name>A0A0F9XS16_9ZZZZ</name>
<dbReference type="NCBIfam" id="NF006047">
    <property type="entry name" value="PRK08193.1"/>
    <property type="match status" value="1"/>
</dbReference>
<dbReference type="InterPro" id="IPR050197">
    <property type="entry name" value="Aldolase_class_II_sugar_metab"/>
</dbReference>
<dbReference type="EMBL" id="LAZR01000073">
    <property type="protein sequence ID" value="KKN95043.1"/>
    <property type="molecule type" value="Genomic_DNA"/>
</dbReference>
<keyword evidence="5" id="KW-0119">Carbohydrate metabolism</keyword>
<dbReference type="GO" id="GO:0005829">
    <property type="term" value="C:cytosol"/>
    <property type="evidence" value="ECO:0007669"/>
    <property type="project" value="TreeGrafter"/>
</dbReference>
<accession>A0A0F9XS16</accession>
<dbReference type="GO" id="GO:0019323">
    <property type="term" value="P:pentose catabolic process"/>
    <property type="evidence" value="ECO:0007669"/>
    <property type="project" value="TreeGrafter"/>
</dbReference>
<keyword evidence="3" id="KW-0862">Zinc</keyword>
<feature type="domain" description="Class II aldolase/adducin N-terminal" evidence="6">
    <location>
        <begin position="7"/>
        <end position="196"/>
    </location>
</feature>
<evidence type="ECO:0000256" key="4">
    <source>
        <dbReference type="ARBA" id="ARBA00023235"/>
    </source>
</evidence>
<proteinExistence type="predicted"/>
<evidence type="ECO:0000256" key="2">
    <source>
        <dbReference type="ARBA" id="ARBA00022723"/>
    </source>
</evidence>
<protein>
    <recommendedName>
        <fullName evidence="6">Class II aldolase/adducin N-terminal domain-containing protein</fullName>
    </recommendedName>
</protein>
<dbReference type="GO" id="GO:0046872">
    <property type="term" value="F:metal ion binding"/>
    <property type="evidence" value="ECO:0007669"/>
    <property type="project" value="UniProtKB-KW"/>
</dbReference>
<dbReference type="Pfam" id="PF00596">
    <property type="entry name" value="Aldolase_II"/>
    <property type="match status" value="1"/>
</dbReference>
<evidence type="ECO:0000256" key="5">
    <source>
        <dbReference type="ARBA" id="ARBA00023277"/>
    </source>
</evidence>
<dbReference type="GO" id="GO:0016853">
    <property type="term" value="F:isomerase activity"/>
    <property type="evidence" value="ECO:0007669"/>
    <property type="project" value="UniProtKB-KW"/>
</dbReference>
<organism evidence="7">
    <name type="scientific">marine sediment metagenome</name>
    <dbReference type="NCBI Taxonomy" id="412755"/>
    <lineage>
        <taxon>unclassified sequences</taxon>
        <taxon>metagenomes</taxon>
        <taxon>ecological metagenomes</taxon>
    </lineage>
</organism>
<gene>
    <name evidence="7" type="ORF">LCGC14_0181110</name>
</gene>
<evidence type="ECO:0000256" key="3">
    <source>
        <dbReference type="ARBA" id="ARBA00022833"/>
    </source>
</evidence>
<dbReference type="PANTHER" id="PTHR22789">
    <property type="entry name" value="FUCULOSE PHOSPHATE ALDOLASE"/>
    <property type="match status" value="1"/>
</dbReference>
<keyword evidence="2" id="KW-0479">Metal-binding</keyword>
<evidence type="ECO:0000256" key="1">
    <source>
        <dbReference type="ARBA" id="ARBA00001947"/>
    </source>
</evidence>
<dbReference type="InterPro" id="IPR036409">
    <property type="entry name" value="Aldolase_II/adducin_N_sf"/>
</dbReference>
<reference evidence="7" key="1">
    <citation type="journal article" date="2015" name="Nature">
        <title>Complex archaea that bridge the gap between prokaryotes and eukaryotes.</title>
        <authorList>
            <person name="Spang A."/>
            <person name="Saw J.H."/>
            <person name="Jorgensen S.L."/>
            <person name="Zaremba-Niedzwiedzka K."/>
            <person name="Martijn J."/>
            <person name="Lind A.E."/>
            <person name="van Eijk R."/>
            <person name="Schleper C."/>
            <person name="Guy L."/>
            <person name="Ettema T.J."/>
        </authorList>
    </citation>
    <scope>NUCLEOTIDE SEQUENCE</scope>
</reference>
<dbReference type="SUPFAM" id="SSF53639">
    <property type="entry name" value="AraD/HMP-PK domain-like"/>
    <property type="match status" value="1"/>
</dbReference>
<dbReference type="FunFam" id="3.40.225.10:FF:000001">
    <property type="entry name" value="L-ribulose-5-phosphate 4-epimerase UlaF"/>
    <property type="match status" value="1"/>
</dbReference>
<evidence type="ECO:0000259" key="6">
    <source>
        <dbReference type="SMART" id="SM01007"/>
    </source>
</evidence>
<comment type="cofactor">
    <cofactor evidence="1">
        <name>Zn(2+)</name>
        <dbReference type="ChEBI" id="CHEBI:29105"/>
    </cofactor>
</comment>
<dbReference type="GO" id="GO:0016832">
    <property type="term" value="F:aldehyde-lyase activity"/>
    <property type="evidence" value="ECO:0007669"/>
    <property type="project" value="TreeGrafter"/>
</dbReference>
<dbReference type="InterPro" id="IPR001303">
    <property type="entry name" value="Aldolase_II/adducin_N"/>
</dbReference>
<dbReference type="Gene3D" id="3.40.225.10">
    <property type="entry name" value="Class II aldolase/adducin N-terminal domain"/>
    <property type="match status" value="1"/>
</dbReference>
<evidence type="ECO:0000313" key="7">
    <source>
        <dbReference type="EMBL" id="KKN95043.1"/>
    </source>
</evidence>